<keyword evidence="8" id="KW-1133">Transmembrane helix</keyword>
<comment type="caution">
    <text evidence="11">The sequence shown here is derived from an EMBL/GenBank/DDBJ whole genome shotgun (WGS) entry which is preliminary data.</text>
</comment>
<dbReference type="Proteomes" id="UP000316079">
    <property type="component" value="Unassembled WGS sequence"/>
</dbReference>
<dbReference type="SUPFAM" id="SSF63501">
    <property type="entry name" value="Frizzled cysteine-rich domain"/>
    <property type="match status" value="1"/>
</dbReference>
<evidence type="ECO:0000259" key="9">
    <source>
        <dbReference type="PROSITE" id="PS01180"/>
    </source>
</evidence>
<feature type="disulfide bond" evidence="7">
    <location>
        <begin position="448"/>
        <end position="460"/>
    </location>
</feature>
<comment type="caution">
    <text evidence="6">Lacks conserved residue(s) required for the propagation of feature annotation.</text>
</comment>
<evidence type="ECO:0000256" key="5">
    <source>
        <dbReference type="ARBA" id="ARBA00023157"/>
    </source>
</evidence>
<dbReference type="PROSITE" id="PS01209">
    <property type="entry name" value="LDLRA_1"/>
    <property type="match status" value="2"/>
</dbReference>
<feature type="transmembrane region" description="Helical" evidence="8">
    <location>
        <begin position="71"/>
        <end position="92"/>
    </location>
</feature>
<dbReference type="SMART" id="SM00192">
    <property type="entry name" value="LDLa"/>
    <property type="match status" value="2"/>
</dbReference>
<feature type="disulfide bond" evidence="7">
    <location>
        <begin position="270"/>
        <end position="288"/>
    </location>
</feature>
<dbReference type="Gene3D" id="4.10.400.10">
    <property type="entry name" value="Low-density Lipoprotein Receptor"/>
    <property type="match status" value="2"/>
</dbReference>
<keyword evidence="3" id="KW-0677">Repeat</keyword>
<evidence type="ECO:0000256" key="4">
    <source>
        <dbReference type="ARBA" id="ARBA00022968"/>
    </source>
</evidence>
<dbReference type="CDD" id="cd00112">
    <property type="entry name" value="LDLa"/>
    <property type="match status" value="2"/>
</dbReference>
<keyword evidence="8" id="KW-0812">Transmembrane</keyword>
<dbReference type="PROSITE" id="PS50068">
    <property type="entry name" value="LDLRA_2"/>
    <property type="match status" value="2"/>
</dbReference>
<dbReference type="PANTHER" id="PTHR24251:SF30">
    <property type="entry name" value="MEMBRANE FRIZZLED-RELATED PROTEIN"/>
    <property type="match status" value="1"/>
</dbReference>
<dbReference type="InterPro" id="IPR023415">
    <property type="entry name" value="LDLR_class-A_CS"/>
</dbReference>
<dbReference type="InterPro" id="IPR036790">
    <property type="entry name" value="Frizzled_dom_sf"/>
</dbReference>
<dbReference type="InterPro" id="IPR000859">
    <property type="entry name" value="CUB_dom"/>
</dbReference>
<dbReference type="EMBL" id="SRMA01026479">
    <property type="protein sequence ID" value="TRY83385.1"/>
    <property type="molecule type" value="Genomic_DNA"/>
</dbReference>
<comment type="subcellular location">
    <subcellularLocation>
        <location evidence="1">Cell membrane</location>
        <topology evidence="1">Single-pass type II membrane protein</topology>
    </subcellularLocation>
</comment>
<protein>
    <recommendedName>
        <fullName evidence="13">Membrane frizzled-related protein</fullName>
    </recommendedName>
</protein>
<dbReference type="Gene3D" id="2.60.120.290">
    <property type="entry name" value="Spermadhesin, CUB domain"/>
    <property type="match status" value="2"/>
</dbReference>
<dbReference type="InterPro" id="IPR036055">
    <property type="entry name" value="LDL_receptor-like_sf"/>
</dbReference>
<dbReference type="Gene3D" id="1.10.2000.10">
    <property type="entry name" value="Frizzled cysteine-rich domain"/>
    <property type="match status" value="1"/>
</dbReference>
<dbReference type="FunFam" id="2.60.120.290:FF:000013">
    <property type="entry name" value="Membrane frizzled-related protein"/>
    <property type="match status" value="1"/>
</dbReference>
<dbReference type="SMART" id="SM00063">
    <property type="entry name" value="FRI"/>
    <property type="match status" value="1"/>
</dbReference>
<proteinExistence type="inferred from homology"/>
<evidence type="ECO:0000259" key="10">
    <source>
        <dbReference type="PROSITE" id="PS50038"/>
    </source>
</evidence>
<comment type="similarity">
    <text evidence="2">Belongs to the LDLR family.</text>
</comment>
<feature type="disulfide bond" evidence="7">
    <location>
        <begin position="467"/>
        <end position="482"/>
    </location>
</feature>
<dbReference type="FunFam" id="2.60.120.290:FF:000005">
    <property type="entry name" value="Procollagen C-endopeptidase enhancer 1"/>
    <property type="match status" value="1"/>
</dbReference>
<evidence type="ECO:0000256" key="6">
    <source>
        <dbReference type="PROSITE-ProRule" id="PRU00090"/>
    </source>
</evidence>
<sequence>MHGDVNTEGQDAYENVFCNPAFELDDESEQNRGNYKIDIYCEPTTPPTAGAGALEECMAALKQRVCVRGALLVFLTLVLVLSMFLIALLLILKYGERTIEDLSPSDSRFGEMLLENCSWSPSSPHPTLIPTFPTLEKEPTFFTSCGGLLTGSAGSLNSPNHPGLYPAHSHCVWLIQVPKPFLVQIQISSLAIEGPSPCLFDWMEVQEESPKSSTVTRFCGNVAPPTLNTNSSSVRISFHSDGSIAGSGFMAQYHSISIAEKSCSREEFLCDAGRCLLPPSLCDGHRDCWDLSDEQDCPHKNQESGALDSSEALYVSPKPQLLFLYRECGGKLNGASGTLSSPNHPGPYPHQQSCMWQISVNDGHRIELSFLNFSLEVQEICEFDYVEVFNGADSAADSSLGRFCGAMLPTDLRSSGPVMSVLFVADDGVADSGFYASYRAISFAERSCSTAQFSCSSGECLHLDWVCDGWRDCSDGADEQNCSDSSYPSFGEIHSQTFNAPLMLAIPSRVLQRASSCEPIHVEMCRGLSYNLTSFPNIWLSLSDQREAASLLHKYSVLEELVCFDSLRRLVCGMFIPHCSPQGGVLQPCQSVCAAAEQQCSQSLSLLSFTWPFNCLLLPDSQHPSDCSLP</sequence>
<reference evidence="11 12" key="1">
    <citation type="journal article" date="2019" name="Sci. Data">
        <title>Hybrid genome assembly and annotation of Danionella translucida.</title>
        <authorList>
            <person name="Kadobianskyi M."/>
            <person name="Schulze L."/>
            <person name="Schuelke M."/>
            <person name="Judkewitz B."/>
        </authorList>
    </citation>
    <scope>NUCLEOTIDE SEQUENCE [LARGE SCALE GENOMIC DNA]</scope>
    <source>
        <strain evidence="11 12">Bolton</strain>
    </source>
</reference>
<organism evidence="11 12">
    <name type="scientific">Danionella cerebrum</name>
    <dbReference type="NCBI Taxonomy" id="2873325"/>
    <lineage>
        <taxon>Eukaryota</taxon>
        <taxon>Metazoa</taxon>
        <taxon>Chordata</taxon>
        <taxon>Craniata</taxon>
        <taxon>Vertebrata</taxon>
        <taxon>Euteleostomi</taxon>
        <taxon>Actinopterygii</taxon>
        <taxon>Neopterygii</taxon>
        <taxon>Teleostei</taxon>
        <taxon>Ostariophysi</taxon>
        <taxon>Cypriniformes</taxon>
        <taxon>Danionidae</taxon>
        <taxon>Danioninae</taxon>
        <taxon>Danionella</taxon>
    </lineage>
</organism>
<evidence type="ECO:0000313" key="11">
    <source>
        <dbReference type="EMBL" id="TRY83385.1"/>
    </source>
</evidence>
<evidence type="ECO:0000313" key="12">
    <source>
        <dbReference type="Proteomes" id="UP000316079"/>
    </source>
</evidence>
<evidence type="ECO:0000256" key="2">
    <source>
        <dbReference type="ARBA" id="ARBA00009939"/>
    </source>
</evidence>
<feature type="disulfide bond" evidence="7">
    <location>
        <begin position="282"/>
        <end position="297"/>
    </location>
</feature>
<feature type="domain" description="CUB" evidence="9">
    <location>
        <begin position="145"/>
        <end position="256"/>
    </location>
</feature>
<feature type="disulfide bond" evidence="7">
    <location>
        <begin position="455"/>
        <end position="473"/>
    </location>
</feature>
<dbReference type="AlphaFoldDB" id="A0A553Q0C7"/>
<dbReference type="PRINTS" id="PR00261">
    <property type="entry name" value="LDLRECEPTOR"/>
</dbReference>
<dbReference type="InterPro" id="IPR035914">
    <property type="entry name" value="Sperma_CUB_dom_sf"/>
</dbReference>
<dbReference type="SUPFAM" id="SSF49854">
    <property type="entry name" value="Spermadhesin, CUB domain"/>
    <property type="match status" value="2"/>
</dbReference>
<dbReference type="SUPFAM" id="SSF57424">
    <property type="entry name" value="LDL receptor-like module"/>
    <property type="match status" value="2"/>
</dbReference>
<dbReference type="CDD" id="cd07066">
    <property type="entry name" value="CRD_FZ"/>
    <property type="match status" value="1"/>
</dbReference>
<evidence type="ECO:0000256" key="7">
    <source>
        <dbReference type="PROSITE-ProRule" id="PRU00124"/>
    </source>
</evidence>
<keyword evidence="5 7" id="KW-1015">Disulfide bond</keyword>
<dbReference type="PROSITE" id="PS01180">
    <property type="entry name" value="CUB"/>
    <property type="match status" value="2"/>
</dbReference>
<name>A0A553Q0C7_9TELE</name>
<evidence type="ECO:0000256" key="1">
    <source>
        <dbReference type="ARBA" id="ARBA00004401"/>
    </source>
</evidence>
<dbReference type="FunFam" id="4.10.400.10:FF:000113">
    <property type="entry name" value="Low-density lipoprotein receptor-related protein 8"/>
    <property type="match status" value="1"/>
</dbReference>
<dbReference type="InterPro" id="IPR020067">
    <property type="entry name" value="Frizzled_dom"/>
</dbReference>
<keyword evidence="4" id="KW-0735">Signal-anchor</keyword>
<dbReference type="InterPro" id="IPR002172">
    <property type="entry name" value="LDrepeatLR_classA_rpt"/>
</dbReference>
<dbReference type="SMART" id="SM00042">
    <property type="entry name" value="CUB"/>
    <property type="match status" value="2"/>
</dbReference>
<dbReference type="CDD" id="cd00041">
    <property type="entry name" value="CUB"/>
    <property type="match status" value="2"/>
</dbReference>
<dbReference type="PANTHER" id="PTHR24251">
    <property type="entry name" value="OVOCHYMASE-RELATED"/>
    <property type="match status" value="1"/>
</dbReference>
<gene>
    <name evidence="11" type="ORF">DNTS_016655</name>
</gene>
<keyword evidence="12" id="KW-1185">Reference proteome</keyword>
<feature type="domain" description="FZ" evidence="10">
    <location>
        <begin position="512"/>
        <end position="630"/>
    </location>
</feature>
<dbReference type="OrthoDB" id="9991628at2759"/>
<evidence type="ECO:0000256" key="3">
    <source>
        <dbReference type="ARBA" id="ARBA00022737"/>
    </source>
</evidence>
<dbReference type="PROSITE" id="PS50038">
    <property type="entry name" value="FZ"/>
    <property type="match status" value="1"/>
</dbReference>
<keyword evidence="8" id="KW-0472">Membrane</keyword>
<dbReference type="Pfam" id="PF00057">
    <property type="entry name" value="Ldl_recept_a"/>
    <property type="match status" value="2"/>
</dbReference>
<evidence type="ECO:0000256" key="8">
    <source>
        <dbReference type="SAM" id="Phobius"/>
    </source>
</evidence>
<feature type="disulfide bond" evidence="7">
    <location>
        <begin position="263"/>
        <end position="275"/>
    </location>
</feature>
<accession>A0A553Q0C7</accession>
<dbReference type="Pfam" id="PF00431">
    <property type="entry name" value="CUB"/>
    <property type="match status" value="2"/>
</dbReference>
<evidence type="ECO:0008006" key="13">
    <source>
        <dbReference type="Google" id="ProtNLM"/>
    </source>
</evidence>
<feature type="domain" description="CUB" evidence="9">
    <location>
        <begin position="328"/>
        <end position="441"/>
    </location>
</feature>
<dbReference type="STRING" id="623744.A0A553Q0C7"/>
<dbReference type="GO" id="GO:0005886">
    <property type="term" value="C:plasma membrane"/>
    <property type="evidence" value="ECO:0007669"/>
    <property type="project" value="UniProtKB-SubCell"/>
</dbReference>
<dbReference type="Pfam" id="PF01392">
    <property type="entry name" value="Fz"/>
    <property type="match status" value="1"/>
</dbReference>